<protein>
    <submittedName>
        <fullName evidence="1">Uncharacterized protein</fullName>
    </submittedName>
</protein>
<reference evidence="1 2" key="1">
    <citation type="submission" date="2017-05" db="EMBL/GenBank/DDBJ databases">
        <authorList>
            <person name="Varghese N."/>
            <person name="Submissions S."/>
        </authorList>
    </citation>
    <scope>NUCLEOTIDE SEQUENCE [LARGE SCALE GENOMIC DNA]</scope>
    <source>
        <strain evidence="1 2">DSM 45474</strain>
    </source>
</reference>
<dbReference type="Proteomes" id="UP000315636">
    <property type="component" value="Unassembled WGS sequence"/>
</dbReference>
<name>A0A521FII3_9BACL</name>
<evidence type="ECO:0000313" key="2">
    <source>
        <dbReference type="Proteomes" id="UP000315636"/>
    </source>
</evidence>
<keyword evidence="2" id="KW-1185">Reference proteome</keyword>
<dbReference type="RefSeq" id="WP_142506895.1">
    <property type="nucleotide sequence ID" value="NZ_FXTI01000021.1"/>
</dbReference>
<gene>
    <name evidence="1" type="ORF">SAMN06264849_12110</name>
</gene>
<proteinExistence type="predicted"/>
<dbReference type="EMBL" id="FXTI01000021">
    <property type="protein sequence ID" value="SMO95955.1"/>
    <property type="molecule type" value="Genomic_DNA"/>
</dbReference>
<accession>A0A521FII3</accession>
<organism evidence="1 2">
    <name type="scientific">Melghirimyces algeriensis</name>
    <dbReference type="NCBI Taxonomy" id="910412"/>
    <lineage>
        <taxon>Bacteria</taxon>
        <taxon>Bacillati</taxon>
        <taxon>Bacillota</taxon>
        <taxon>Bacilli</taxon>
        <taxon>Bacillales</taxon>
        <taxon>Thermoactinomycetaceae</taxon>
        <taxon>Melghirimyces</taxon>
    </lineage>
</organism>
<sequence length="63" mass="7212">MGKKRLEILLLPGTDDLNEMIIDPLVRHVNRKMGREVLKIKPSIEMDKTISTGCNDHLNSRRA</sequence>
<dbReference type="OrthoDB" id="9979623at2"/>
<evidence type="ECO:0000313" key="1">
    <source>
        <dbReference type="EMBL" id="SMO95955.1"/>
    </source>
</evidence>
<dbReference type="AlphaFoldDB" id="A0A521FII3"/>